<name>A0A0N4X891_HAEPC</name>
<sequence>MMFRTFNWYVWLCRRKWKVGIGMVLVVPSLKADAVLQRLTEKGDGAVRIGSVVERRGTSPIIFMNLSTAFTCEYLQPPKPKIKASLPLCFVCLVCRYTTDFNRASSLKMIRDMFRHPCRMSTSPMGSDLR</sequence>
<proteinExistence type="predicted"/>
<reference evidence="3" key="1">
    <citation type="submission" date="2017-02" db="UniProtKB">
        <authorList>
            <consortium name="WormBaseParasite"/>
        </authorList>
    </citation>
    <scope>IDENTIFICATION</scope>
</reference>
<dbReference type="WBParaSite" id="HPLM_0002058301-mRNA-1">
    <property type="protein sequence ID" value="HPLM_0002058301-mRNA-1"/>
    <property type="gene ID" value="HPLM_0002058301"/>
</dbReference>
<organism evidence="3">
    <name type="scientific">Haemonchus placei</name>
    <name type="common">Barber's pole worm</name>
    <dbReference type="NCBI Taxonomy" id="6290"/>
    <lineage>
        <taxon>Eukaryota</taxon>
        <taxon>Metazoa</taxon>
        <taxon>Ecdysozoa</taxon>
        <taxon>Nematoda</taxon>
        <taxon>Chromadorea</taxon>
        <taxon>Rhabditida</taxon>
        <taxon>Rhabditina</taxon>
        <taxon>Rhabditomorpha</taxon>
        <taxon>Strongyloidea</taxon>
        <taxon>Trichostrongylidae</taxon>
        <taxon>Haemonchus</taxon>
    </lineage>
</organism>
<evidence type="ECO:0000313" key="2">
    <source>
        <dbReference type="Proteomes" id="UP000268014"/>
    </source>
</evidence>
<evidence type="ECO:0000313" key="3">
    <source>
        <dbReference type="WBParaSite" id="HPLM_0002058301-mRNA-1"/>
    </source>
</evidence>
<dbReference type="EMBL" id="UZAF01022355">
    <property type="protein sequence ID" value="VDO84710.1"/>
    <property type="molecule type" value="Genomic_DNA"/>
</dbReference>
<accession>A0A0N4X891</accession>
<dbReference type="SUPFAM" id="SSF56042">
    <property type="entry name" value="PurM C-terminal domain-like"/>
    <property type="match status" value="1"/>
</dbReference>
<dbReference type="Proteomes" id="UP000268014">
    <property type="component" value="Unassembled WGS sequence"/>
</dbReference>
<dbReference type="AlphaFoldDB" id="A0A0N4X891"/>
<dbReference type="InterPro" id="IPR036676">
    <property type="entry name" value="PurM-like_C_sf"/>
</dbReference>
<protein>
    <submittedName>
        <fullName evidence="3">Secreted protein</fullName>
    </submittedName>
</protein>
<gene>
    <name evidence="1" type="ORF">HPLM_LOCUS20575</name>
</gene>
<keyword evidence="2" id="KW-1185">Reference proteome</keyword>
<evidence type="ECO:0000313" key="1">
    <source>
        <dbReference type="EMBL" id="VDO84710.1"/>
    </source>
</evidence>
<reference evidence="1 2" key="2">
    <citation type="submission" date="2018-11" db="EMBL/GenBank/DDBJ databases">
        <authorList>
            <consortium name="Pathogen Informatics"/>
        </authorList>
    </citation>
    <scope>NUCLEOTIDE SEQUENCE [LARGE SCALE GENOMIC DNA]</scope>
    <source>
        <strain evidence="1 2">MHpl1</strain>
    </source>
</reference>
<dbReference type="Gene3D" id="3.90.650.10">
    <property type="entry name" value="PurM-like C-terminal domain"/>
    <property type="match status" value="1"/>
</dbReference>